<dbReference type="CDD" id="cd02440">
    <property type="entry name" value="AdoMet_MTases"/>
    <property type="match status" value="1"/>
</dbReference>
<dbReference type="GO" id="GO:0032259">
    <property type="term" value="P:methylation"/>
    <property type="evidence" value="ECO:0007669"/>
    <property type="project" value="UniProtKB-KW"/>
</dbReference>
<keyword evidence="2" id="KW-0489">Methyltransferase</keyword>
<dbReference type="GO" id="GO:0046983">
    <property type="term" value="F:protein dimerization activity"/>
    <property type="evidence" value="ECO:0007669"/>
    <property type="project" value="InterPro"/>
</dbReference>
<dbReference type="PROSITE" id="PS51683">
    <property type="entry name" value="SAM_OMT_II"/>
    <property type="match status" value="1"/>
</dbReference>
<evidence type="ECO:0000313" key="3">
    <source>
        <dbReference type="Proteomes" id="UP000077752"/>
    </source>
</evidence>
<organism evidence="2 3">
    <name type="scientific">Pseudomonas putida</name>
    <name type="common">Arthrobacter siderocapsulatus</name>
    <dbReference type="NCBI Taxonomy" id="303"/>
    <lineage>
        <taxon>Bacteria</taxon>
        <taxon>Pseudomonadati</taxon>
        <taxon>Pseudomonadota</taxon>
        <taxon>Gammaproteobacteria</taxon>
        <taxon>Pseudomonadales</taxon>
        <taxon>Pseudomonadaceae</taxon>
        <taxon>Pseudomonas</taxon>
    </lineage>
</organism>
<dbReference type="RefSeq" id="WP_064301534.1">
    <property type="nucleotide sequence ID" value="NZ_LUCV01000005.1"/>
</dbReference>
<reference evidence="2 3" key="1">
    <citation type="submission" date="2016-03" db="EMBL/GenBank/DDBJ databases">
        <title>Draft Genome Assembly of Pseudomonas putida strain CBF10-2.</title>
        <authorList>
            <person name="Iyer R.S."/>
            <person name="Damania A."/>
        </authorList>
    </citation>
    <scope>NUCLEOTIDE SEQUENCE [LARGE SCALE GENOMIC DNA]</scope>
    <source>
        <strain evidence="2 3">CBF10-2</strain>
    </source>
</reference>
<feature type="domain" description="O-methyltransferase dimerisation" evidence="1">
    <location>
        <begin position="30"/>
        <end position="98"/>
    </location>
</feature>
<dbReference type="SUPFAM" id="SSF53335">
    <property type="entry name" value="S-adenosyl-L-methionine-dependent methyltransferases"/>
    <property type="match status" value="1"/>
</dbReference>
<dbReference type="InterPro" id="IPR012967">
    <property type="entry name" value="COMT_dimerisation"/>
</dbReference>
<gene>
    <name evidence="2" type="ORF">AYO28_08030</name>
</gene>
<name>A0A177SUD1_PSEPU</name>
<dbReference type="Gene3D" id="1.10.10.10">
    <property type="entry name" value="Winged helix-like DNA-binding domain superfamily/Winged helix DNA-binding domain"/>
    <property type="match status" value="1"/>
</dbReference>
<dbReference type="SUPFAM" id="SSF46785">
    <property type="entry name" value="Winged helix' DNA-binding domain"/>
    <property type="match status" value="1"/>
</dbReference>
<evidence type="ECO:0000259" key="1">
    <source>
        <dbReference type="Pfam" id="PF08100"/>
    </source>
</evidence>
<dbReference type="PANTHER" id="PTHR43861">
    <property type="entry name" value="TRANS-ACONITATE 2-METHYLTRANSFERASE-RELATED"/>
    <property type="match status" value="1"/>
</dbReference>
<accession>A0A177SUD1</accession>
<evidence type="ECO:0000313" key="2">
    <source>
        <dbReference type="EMBL" id="OAI94553.1"/>
    </source>
</evidence>
<dbReference type="Pfam" id="PF13489">
    <property type="entry name" value="Methyltransf_23"/>
    <property type="match status" value="1"/>
</dbReference>
<comment type="caution">
    <text evidence="2">The sequence shown here is derived from an EMBL/GenBank/DDBJ whole genome shotgun (WGS) entry which is preliminary data.</text>
</comment>
<proteinExistence type="predicted"/>
<protein>
    <submittedName>
        <fullName evidence="2">O-methyltransferase</fullName>
    </submittedName>
</protein>
<dbReference type="InterPro" id="IPR029063">
    <property type="entry name" value="SAM-dependent_MTases_sf"/>
</dbReference>
<dbReference type="GO" id="GO:0008168">
    <property type="term" value="F:methyltransferase activity"/>
    <property type="evidence" value="ECO:0007669"/>
    <property type="project" value="UniProtKB-KW"/>
</dbReference>
<dbReference type="AlphaFoldDB" id="A0A177SUD1"/>
<dbReference type="EMBL" id="LUCV01000005">
    <property type="protein sequence ID" value="OAI94553.1"/>
    <property type="molecule type" value="Genomic_DNA"/>
</dbReference>
<dbReference type="Proteomes" id="UP000077752">
    <property type="component" value="Unassembled WGS sequence"/>
</dbReference>
<dbReference type="InterPro" id="IPR016461">
    <property type="entry name" value="COMT-like"/>
</dbReference>
<dbReference type="InterPro" id="IPR036388">
    <property type="entry name" value="WH-like_DNA-bd_sf"/>
</dbReference>
<dbReference type="InterPro" id="IPR036390">
    <property type="entry name" value="WH_DNA-bd_sf"/>
</dbReference>
<dbReference type="Gene3D" id="3.40.50.150">
    <property type="entry name" value="Vaccinia Virus protein VP39"/>
    <property type="match status" value="1"/>
</dbReference>
<dbReference type="Pfam" id="PF08100">
    <property type="entry name" value="Dimerisation"/>
    <property type="match status" value="1"/>
</dbReference>
<keyword evidence="2" id="KW-0808">Transferase</keyword>
<sequence>MPHRENLQDLTSIHPLQACWDLQLAGLGADALQVALECALFDHLGTPASAAALARVLRLDPASTGYLLELLWSLGLLERDQQRPPHYRNLPLADLYLRAEARAYCGDALLFRHKVLRQTGTQLGDYLRNGVPRTPVTSASIADAWANAARLQIAQEQRAVTREVACALLDRLPEAPHLRRILDLGGGPGLVAIALAEHLPAIEGAVFEYPLAAEVARENIAAAGLGKRLHAMGGDLDHDDIGSGYDLIWCSSVLHFVHDLPATLQRLYTALRPGGVLLVCQAEVPEEREAAARVVPYYLHMRLQGRHVLAQGELAGRLAALGFRTVEQINGLHFPVTPVNAVIARKPKG</sequence>